<feature type="region of interest" description="Disordered" evidence="1">
    <location>
        <begin position="1"/>
        <end position="24"/>
    </location>
</feature>
<evidence type="ECO:0000313" key="2">
    <source>
        <dbReference type="EMBL" id="MED6239881.1"/>
    </source>
</evidence>
<evidence type="ECO:0000256" key="1">
    <source>
        <dbReference type="SAM" id="MobiDB-lite"/>
    </source>
</evidence>
<feature type="compositionally biased region" description="Low complexity" evidence="1">
    <location>
        <begin position="1"/>
        <end position="17"/>
    </location>
</feature>
<name>A0ABU7AQ62_9TELE</name>
<comment type="caution">
    <text evidence="2">The sequence shown here is derived from an EMBL/GenBank/DDBJ whole genome shotgun (WGS) entry which is preliminary data.</text>
</comment>
<gene>
    <name evidence="2" type="ORF">ATANTOWER_012581</name>
</gene>
<dbReference type="Proteomes" id="UP001345963">
    <property type="component" value="Unassembled WGS sequence"/>
</dbReference>
<reference evidence="2 3" key="1">
    <citation type="submission" date="2021-07" db="EMBL/GenBank/DDBJ databases">
        <authorList>
            <person name="Palmer J.M."/>
        </authorList>
    </citation>
    <scope>NUCLEOTIDE SEQUENCE [LARGE SCALE GENOMIC DNA]</scope>
    <source>
        <strain evidence="2 3">AT_MEX2019</strain>
        <tissue evidence="2">Muscle</tissue>
    </source>
</reference>
<accession>A0ABU7AQ62</accession>
<keyword evidence="3" id="KW-1185">Reference proteome</keyword>
<proteinExistence type="predicted"/>
<dbReference type="EMBL" id="JAHUTI010022340">
    <property type="protein sequence ID" value="MED6239881.1"/>
    <property type="molecule type" value="Genomic_DNA"/>
</dbReference>
<feature type="region of interest" description="Disordered" evidence="1">
    <location>
        <begin position="80"/>
        <end position="102"/>
    </location>
</feature>
<evidence type="ECO:0000313" key="3">
    <source>
        <dbReference type="Proteomes" id="UP001345963"/>
    </source>
</evidence>
<organism evidence="2 3">
    <name type="scientific">Ataeniobius toweri</name>
    <dbReference type="NCBI Taxonomy" id="208326"/>
    <lineage>
        <taxon>Eukaryota</taxon>
        <taxon>Metazoa</taxon>
        <taxon>Chordata</taxon>
        <taxon>Craniata</taxon>
        <taxon>Vertebrata</taxon>
        <taxon>Euteleostomi</taxon>
        <taxon>Actinopterygii</taxon>
        <taxon>Neopterygii</taxon>
        <taxon>Teleostei</taxon>
        <taxon>Neoteleostei</taxon>
        <taxon>Acanthomorphata</taxon>
        <taxon>Ovalentaria</taxon>
        <taxon>Atherinomorphae</taxon>
        <taxon>Cyprinodontiformes</taxon>
        <taxon>Goodeidae</taxon>
        <taxon>Ataeniobius</taxon>
    </lineage>
</organism>
<sequence>MLSFGIKSKIARSSASSTVSLPQFPPHCETPTVESCLVPKTGRTGCQCSIKHQSSKAREPNWLKNESSFGGKTLCAPVTSKSKSHTRLRIGTQLSRKASPSS</sequence>
<protein>
    <submittedName>
        <fullName evidence="2">Uncharacterized protein</fullName>
    </submittedName>
</protein>
<feature type="compositionally biased region" description="Polar residues" evidence="1">
    <location>
        <begin position="92"/>
        <end position="102"/>
    </location>
</feature>